<comment type="similarity">
    <text evidence="2">Belongs to the nitronate monooxygenase family. NMO class I subfamily.</text>
</comment>
<reference evidence="10 11" key="1">
    <citation type="submission" date="2018-06" db="EMBL/GenBank/DDBJ databases">
        <title>Chryseolinea flavus sp. nov., a member of the phylum Bacteroidetes isolated from soil.</title>
        <authorList>
            <person name="Li Y."/>
            <person name="Wang J."/>
        </authorList>
    </citation>
    <scope>NUCLEOTIDE SEQUENCE [LARGE SCALE GENOMIC DNA]</scope>
    <source>
        <strain evidence="10 11">SDU1-6</strain>
    </source>
</reference>
<comment type="catalytic activity">
    <reaction evidence="9">
        <text>3 propionate 3-nitronate + 3 O2 + H2O = 3 3-oxopropanoate + 2 nitrate + nitrite + H2O2 + 3 H(+)</text>
        <dbReference type="Rhea" id="RHEA:57332"/>
        <dbReference type="ChEBI" id="CHEBI:15377"/>
        <dbReference type="ChEBI" id="CHEBI:15378"/>
        <dbReference type="ChEBI" id="CHEBI:15379"/>
        <dbReference type="ChEBI" id="CHEBI:16240"/>
        <dbReference type="ChEBI" id="CHEBI:16301"/>
        <dbReference type="ChEBI" id="CHEBI:17632"/>
        <dbReference type="ChEBI" id="CHEBI:33190"/>
        <dbReference type="ChEBI" id="CHEBI:136067"/>
    </reaction>
</comment>
<dbReference type="PANTHER" id="PTHR42747:SF3">
    <property type="entry name" value="NITRONATE MONOOXYGENASE-RELATED"/>
    <property type="match status" value="1"/>
</dbReference>
<evidence type="ECO:0000256" key="2">
    <source>
        <dbReference type="ARBA" id="ARBA00009881"/>
    </source>
</evidence>
<evidence type="ECO:0000256" key="4">
    <source>
        <dbReference type="ARBA" id="ARBA00022630"/>
    </source>
</evidence>
<evidence type="ECO:0000256" key="8">
    <source>
        <dbReference type="ARBA" id="ARBA00031155"/>
    </source>
</evidence>
<dbReference type="Proteomes" id="UP000251889">
    <property type="component" value="Unassembled WGS sequence"/>
</dbReference>
<sequence length="353" mass="37963">MWYQTNVSKILGIKCPILQGPFGGNLSSVALVSAVSNAGGLGGYGAYTLTPEEIFKIDTQIKAATNKPYNINLWVSDHDAEDVSEEHFKQAQDLFKPYFDELGIALPSKPESFRSRFENQVDVILRQKPAVFSFVFGIPAADILEQCRKLGIVTVGAATTVDEAIALESAGVDLIVASGFEGGGHRPSFLASAESSTTGTFVLVQLIKESVKTPVIAAGGIANGRGVAAALTLGADGVQIGTAFLATEESNATAMHREMLFSERARNTTLSRAFTGRLGRGITSRIAKDLVNQEKKFLPFPLQSQFMSHIRSAALEQEKWDLILFWGGQVAPVVKHKRAEALMNAIVSEMSGQ</sequence>
<dbReference type="InterPro" id="IPR004136">
    <property type="entry name" value="NMO"/>
</dbReference>
<keyword evidence="3" id="KW-0216">Detoxification</keyword>
<keyword evidence="7 10" id="KW-0503">Monooxygenase</keyword>
<gene>
    <name evidence="10" type="ORF">DQQ10_15210</name>
</gene>
<keyword evidence="5" id="KW-0288">FMN</keyword>
<dbReference type="RefSeq" id="WP_112747740.1">
    <property type="nucleotide sequence ID" value="NZ_QMFY01000007.1"/>
</dbReference>
<evidence type="ECO:0000256" key="5">
    <source>
        <dbReference type="ARBA" id="ARBA00022643"/>
    </source>
</evidence>
<dbReference type="SUPFAM" id="SSF51412">
    <property type="entry name" value="Inosine monophosphate dehydrogenase (IMPDH)"/>
    <property type="match status" value="1"/>
</dbReference>
<keyword evidence="6" id="KW-0560">Oxidoreductase</keyword>
<dbReference type="Gene3D" id="3.20.20.70">
    <property type="entry name" value="Aldolase class I"/>
    <property type="match status" value="1"/>
</dbReference>
<keyword evidence="11" id="KW-1185">Reference proteome</keyword>
<name>A0A364Y1A4_9BACT</name>
<keyword evidence="4" id="KW-0285">Flavoprotein</keyword>
<dbReference type="Pfam" id="PF03060">
    <property type="entry name" value="NMO"/>
    <property type="match status" value="1"/>
</dbReference>
<accession>A0A364Y1A4</accession>
<organism evidence="10 11">
    <name type="scientific">Pseudochryseolinea flava</name>
    <dbReference type="NCBI Taxonomy" id="2059302"/>
    <lineage>
        <taxon>Bacteria</taxon>
        <taxon>Pseudomonadati</taxon>
        <taxon>Bacteroidota</taxon>
        <taxon>Cytophagia</taxon>
        <taxon>Cytophagales</taxon>
        <taxon>Fulvivirgaceae</taxon>
        <taxon>Pseudochryseolinea</taxon>
    </lineage>
</organism>
<protein>
    <recommendedName>
        <fullName evidence="8">Propionate 3-nitronate monooxygenase</fullName>
    </recommendedName>
</protein>
<evidence type="ECO:0000313" key="10">
    <source>
        <dbReference type="EMBL" id="RAW00398.1"/>
    </source>
</evidence>
<dbReference type="OrthoDB" id="9778912at2"/>
<comment type="caution">
    <text evidence="10">The sequence shown here is derived from an EMBL/GenBank/DDBJ whole genome shotgun (WGS) entry which is preliminary data.</text>
</comment>
<evidence type="ECO:0000256" key="7">
    <source>
        <dbReference type="ARBA" id="ARBA00023033"/>
    </source>
</evidence>
<dbReference type="GO" id="GO:0009636">
    <property type="term" value="P:response to toxic substance"/>
    <property type="evidence" value="ECO:0007669"/>
    <property type="project" value="UniProtKB-KW"/>
</dbReference>
<dbReference type="CDD" id="cd04730">
    <property type="entry name" value="NPD_like"/>
    <property type="match status" value="1"/>
</dbReference>
<proteinExistence type="inferred from homology"/>
<comment type="cofactor">
    <cofactor evidence="1">
        <name>FMN</name>
        <dbReference type="ChEBI" id="CHEBI:58210"/>
    </cofactor>
</comment>
<dbReference type="InterPro" id="IPR013785">
    <property type="entry name" value="Aldolase_TIM"/>
</dbReference>
<evidence type="ECO:0000256" key="9">
    <source>
        <dbReference type="ARBA" id="ARBA00049401"/>
    </source>
</evidence>
<dbReference type="AlphaFoldDB" id="A0A364Y1A4"/>
<evidence type="ECO:0000256" key="1">
    <source>
        <dbReference type="ARBA" id="ARBA00001917"/>
    </source>
</evidence>
<dbReference type="GO" id="GO:0018580">
    <property type="term" value="F:nitronate monooxygenase activity"/>
    <property type="evidence" value="ECO:0007669"/>
    <property type="project" value="InterPro"/>
</dbReference>
<evidence type="ECO:0000256" key="3">
    <source>
        <dbReference type="ARBA" id="ARBA00022575"/>
    </source>
</evidence>
<dbReference type="EMBL" id="QMFY01000007">
    <property type="protein sequence ID" value="RAW00398.1"/>
    <property type="molecule type" value="Genomic_DNA"/>
</dbReference>
<evidence type="ECO:0000313" key="11">
    <source>
        <dbReference type="Proteomes" id="UP000251889"/>
    </source>
</evidence>
<evidence type="ECO:0000256" key="6">
    <source>
        <dbReference type="ARBA" id="ARBA00023002"/>
    </source>
</evidence>
<dbReference type="PANTHER" id="PTHR42747">
    <property type="entry name" value="NITRONATE MONOOXYGENASE-RELATED"/>
    <property type="match status" value="1"/>
</dbReference>